<dbReference type="InterPro" id="IPR043138">
    <property type="entry name" value="GGT_lsub"/>
</dbReference>
<dbReference type="PRINTS" id="PR01210">
    <property type="entry name" value="GGTRANSPTASE"/>
</dbReference>
<dbReference type="InterPro" id="IPR043137">
    <property type="entry name" value="GGT_ssub_C"/>
</dbReference>
<dbReference type="EMBL" id="BAABBO010000007">
    <property type="protein sequence ID" value="GAA3955561.1"/>
    <property type="molecule type" value="Genomic_DNA"/>
</dbReference>
<keyword evidence="2" id="KW-1185">Reference proteome</keyword>
<dbReference type="InterPro" id="IPR052896">
    <property type="entry name" value="GGT-like_enzyme"/>
</dbReference>
<comment type="caution">
    <text evidence="1">The sequence shown here is derived from an EMBL/GenBank/DDBJ whole genome shotgun (WGS) entry which is preliminary data.</text>
</comment>
<organism evidence="1 2">
    <name type="scientific">Allohahella marinimesophila</name>
    <dbReference type="NCBI Taxonomy" id="1054972"/>
    <lineage>
        <taxon>Bacteria</taxon>
        <taxon>Pseudomonadati</taxon>
        <taxon>Pseudomonadota</taxon>
        <taxon>Gammaproteobacteria</taxon>
        <taxon>Oceanospirillales</taxon>
        <taxon>Hahellaceae</taxon>
        <taxon>Allohahella</taxon>
    </lineage>
</organism>
<name>A0ABP7NWJ0_9GAMM</name>
<proteinExistence type="predicted"/>
<reference evidence="2" key="1">
    <citation type="journal article" date="2019" name="Int. J. Syst. Evol. Microbiol.">
        <title>The Global Catalogue of Microorganisms (GCM) 10K type strain sequencing project: providing services to taxonomists for standard genome sequencing and annotation.</title>
        <authorList>
            <consortium name="The Broad Institute Genomics Platform"/>
            <consortium name="The Broad Institute Genome Sequencing Center for Infectious Disease"/>
            <person name="Wu L."/>
            <person name="Ma J."/>
        </authorList>
    </citation>
    <scope>NUCLEOTIDE SEQUENCE [LARGE SCALE GENOMIC DNA]</scope>
    <source>
        <strain evidence="2">JCM 17555</strain>
    </source>
</reference>
<dbReference type="Proteomes" id="UP001501337">
    <property type="component" value="Unassembled WGS sequence"/>
</dbReference>
<evidence type="ECO:0000313" key="2">
    <source>
        <dbReference type="Proteomes" id="UP001501337"/>
    </source>
</evidence>
<dbReference type="InterPro" id="IPR029055">
    <property type="entry name" value="Ntn_hydrolases_N"/>
</dbReference>
<protein>
    <submittedName>
        <fullName evidence="1">Gamma-glutamyltransferase</fullName>
    </submittedName>
</protein>
<evidence type="ECO:0000313" key="1">
    <source>
        <dbReference type="EMBL" id="GAA3955561.1"/>
    </source>
</evidence>
<dbReference type="Gene3D" id="3.60.20.40">
    <property type="match status" value="1"/>
</dbReference>
<dbReference type="Pfam" id="PF01019">
    <property type="entry name" value="G_glu_transpept"/>
    <property type="match status" value="1"/>
</dbReference>
<accession>A0ABP7NWJ0</accession>
<dbReference type="PANTHER" id="PTHR43881">
    <property type="entry name" value="GAMMA-GLUTAMYLTRANSPEPTIDASE (AFU_ORTHOLOGUE AFUA_4G13580)"/>
    <property type="match status" value="1"/>
</dbReference>
<dbReference type="Gene3D" id="1.10.246.130">
    <property type="match status" value="1"/>
</dbReference>
<gene>
    <name evidence="1" type="ORF">GCM10022278_12660</name>
</gene>
<dbReference type="PANTHER" id="PTHR43881:SF5">
    <property type="entry name" value="GAMMA-GLUTAMYLTRANSPEPTIDASE"/>
    <property type="match status" value="1"/>
</dbReference>
<sequence>MDQLDRGGSAIDAMLAASAMLSAVFPHMSGLGGDAFWLLHDPAQSSAPDQGVRTIVGVGQAGHQLPEGGRITLRGPASVASTAGALASWKLAHEISQTEWGSNRSWKDLLSGAAETAEQGVEPSISHLFWLGHRKPLIETLPDLDEICRDANGQWLTPGSRFFQRDLATTLRQLIASGIDDFYIGEIAHELATAFDDIGCGLTLADLKATRAFEAAPLSIRYREGRLFNTAPPSQGLYTLQAMGAVGQSELSGLGNGTAAYFHQLVEAIKPALIRRNRQLHDPAFRSSAAVRGWDYQHSLATAQLQAYAQAIDAEHAAPWPAIGQPADTVWMAATDEAGRTACLIQSLFHDFGSGCVLGDSGILWQNRAAGFNADAWHPNAWAPGKRPAHTLNPSCYLADDGSRLFFGTQGGDGQPQTQMVLASQLIDFSTPVEAAIAMPRFLLGRSFFDGGDNLKLEAGVGEATIEGLKALGHDVEVLPQHNLFMGQAGIISIASNGRKEAVHDLRGQINDNPLTSLGQAD</sequence>
<dbReference type="SUPFAM" id="SSF56235">
    <property type="entry name" value="N-terminal nucleophile aminohydrolases (Ntn hydrolases)"/>
    <property type="match status" value="1"/>
</dbReference>